<keyword evidence="1" id="KW-0472">Membrane</keyword>
<sequence>MNKFIYLLLVTDCLYPGQITEHMDFKESACETECNNGFLVSTDTCIYSCLVNLNYGYPKDAYVSILVQSKVKTSAEEIFSLEPFSDCRRYKKNSINKCAEIEANIFNISVLINAKLDYNAAEITCKMHIPGQEQSYRKVLNFPKIIDSKNGTGKLKINGYLLNENHIISINGSNLTVEFDCSSEASPCVIEILTNDSYPLIRSSNSIKYIMNINAGKYLHLMVKYAACKLEEQYNTINCTILPILGQGRKVMQTDENLYLYYIIIPISILLILGLITSGYYILRKFKAQDKTIIEDERKEYIELLRRENSTVPSSVVYEIEKSTNDPQQLYNSCTKTPGHTQFISCELFSHKDIPDDYGGQDMFDLITNMAGLTVHLKVEEQKFTNGKSEDVIKYGTGFVESIVKYSLNDGVPCQCKKCEINLNKSKEWRSIVVYTSIGVVSCESEAQNTTCRFFYDSKDSGIVAIKGFEQERQGYKCKLKFETCEKDKFHIFDELLQKGNEWSHLCRYFNEKYEDRKKEKKLTIIVSHIHGLHKMISTGEWTNREVKSFDGNEFTKYSYTTSTCPGSAGSYVFIIGRDHTGVIHHHIHRGVDSKGMNSCEFAKDWCS</sequence>
<dbReference type="AlphaFoldDB" id="A0AAV2IFP2"/>
<reference evidence="2 3" key="1">
    <citation type="submission" date="2024-04" db="EMBL/GenBank/DDBJ databases">
        <authorList>
            <consortium name="Genoscope - CEA"/>
            <person name="William W."/>
        </authorList>
    </citation>
    <scope>NUCLEOTIDE SEQUENCE [LARGE SCALE GENOMIC DNA]</scope>
</reference>
<name>A0AAV2IFP2_LYMST</name>
<evidence type="ECO:0000313" key="2">
    <source>
        <dbReference type="EMBL" id="CAL1545064.1"/>
    </source>
</evidence>
<gene>
    <name evidence="2" type="ORF">GSLYS_00018547001</name>
</gene>
<proteinExistence type="predicted"/>
<keyword evidence="3" id="KW-1185">Reference proteome</keyword>
<dbReference type="EMBL" id="CAXITT010000672">
    <property type="protein sequence ID" value="CAL1545064.1"/>
    <property type="molecule type" value="Genomic_DNA"/>
</dbReference>
<evidence type="ECO:0000313" key="3">
    <source>
        <dbReference type="Proteomes" id="UP001497497"/>
    </source>
</evidence>
<accession>A0AAV2IFP2</accession>
<feature type="transmembrane region" description="Helical" evidence="1">
    <location>
        <begin position="259"/>
        <end position="283"/>
    </location>
</feature>
<keyword evidence="1" id="KW-0812">Transmembrane</keyword>
<evidence type="ECO:0000256" key="1">
    <source>
        <dbReference type="SAM" id="Phobius"/>
    </source>
</evidence>
<comment type="caution">
    <text evidence="2">The sequence shown here is derived from an EMBL/GenBank/DDBJ whole genome shotgun (WGS) entry which is preliminary data.</text>
</comment>
<dbReference type="Proteomes" id="UP001497497">
    <property type="component" value="Unassembled WGS sequence"/>
</dbReference>
<protein>
    <submittedName>
        <fullName evidence="2">Uncharacterized protein</fullName>
    </submittedName>
</protein>
<keyword evidence="1" id="KW-1133">Transmembrane helix</keyword>
<organism evidence="2 3">
    <name type="scientific">Lymnaea stagnalis</name>
    <name type="common">Great pond snail</name>
    <name type="synonym">Helix stagnalis</name>
    <dbReference type="NCBI Taxonomy" id="6523"/>
    <lineage>
        <taxon>Eukaryota</taxon>
        <taxon>Metazoa</taxon>
        <taxon>Spiralia</taxon>
        <taxon>Lophotrochozoa</taxon>
        <taxon>Mollusca</taxon>
        <taxon>Gastropoda</taxon>
        <taxon>Heterobranchia</taxon>
        <taxon>Euthyneura</taxon>
        <taxon>Panpulmonata</taxon>
        <taxon>Hygrophila</taxon>
        <taxon>Lymnaeoidea</taxon>
        <taxon>Lymnaeidae</taxon>
        <taxon>Lymnaea</taxon>
    </lineage>
</organism>